<feature type="transmembrane region" description="Helical" evidence="1">
    <location>
        <begin position="186"/>
        <end position="204"/>
    </location>
</feature>
<keyword evidence="1" id="KW-0472">Membrane</keyword>
<dbReference type="OrthoDB" id="3778510at2"/>
<keyword evidence="1" id="KW-1133">Transmembrane helix</keyword>
<name>U1N5G3_SEGRC</name>
<evidence type="ECO:0000256" key="2">
    <source>
        <dbReference type="SAM" id="SignalP"/>
    </source>
</evidence>
<gene>
    <name evidence="3" type="ORF">HMPREF9336_04080</name>
</gene>
<evidence type="ECO:0008006" key="5">
    <source>
        <dbReference type="Google" id="ProtNLM"/>
    </source>
</evidence>
<dbReference type="eggNOG" id="COG0815">
    <property type="taxonomic scope" value="Bacteria"/>
</dbReference>
<accession>U1N5G3</accession>
<keyword evidence="1" id="KW-0812">Transmembrane</keyword>
<proteinExistence type="predicted"/>
<dbReference type="AlphaFoldDB" id="U1N5G3"/>
<feature type="transmembrane region" description="Helical" evidence="1">
    <location>
        <begin position="344"/>
        <end position="361"/>
    </location>
</feature>
<organism evidence="3 4">
    <name type="scientific">Segniliparus rugosus (strain ATCC BAA-974 / DSM 45345 / CCUG 50838 / CIP 108380 / JCM 13579 / CDC 945)</name>
    <dbReference type="NCBI Taxonomy" id="679197"/>
    <lineage>
        <taxon>Bacteria</taxon>
        <taxon>Bacillati</taxon>
        <taxon>Actinomycetota</taxon>
        <taxon>Actinomycetes</taxon>
        <taxon>Mycobacteriales</taxon>
        <taxon>Segniliparaceae</taxon>
        <taxon>Segniliparus</taxon>
    </lineage>
</organism>
<feature type="chain" id="PRO_5004617943" description="Transmembrane protein" evidence="2">
    <location>
        <begin position="26"/>
        <end position="581"/>
    </location>
</feature>
<feature type="transmembrane region" description="Helical" evidence="1">
    <location>
        <begin position="137"/>
        <end position="155"/>
    </location>
</feature>
<dbReference type="STRING" id="679197.HMPREF9336_04080"/>
<evidence type="ECO:0000313" key="4">
    <source>
        <dbReference type="Proteomes" id="UP000004816"/>
    </source>
</evidence>
<reference evidence="3 4" key="1">
    <citation type="journal article" date="2011" name="Stand. Genomic Sci.">
        <title>High quality draft genome sequence of Segniliparus rugosus CDC 945(T)= (ATCC BAA-974(T)).</title>
        <authorList>
            <person name="Earl A.M."/>
            <person name="Desjardins C.A."/>
            <person name="Fitzgerald M.G."/>
            <person name="Arachchi H.M."/>
            <person name="Zeng Q."/>
            <person name="Mehta T."/>
            <person name="Griggs A."/>
            <person name="Birren B.W."/>
            <person name="Toney N.C."/>
            <person name="Carr J."/>
            <person name="Posey J."/>
            <person name="Butler W.R."/>
        </authorList>
    </citation>
    <scope>NUCLEOTIDE SEQUENCE [LARGE SCALE GENOMIC DNA]</scope>
    <source>
        <strain evidence="4">ATCC BAA-974 / DSM 45345 / CCUG 50838 / CIP 108380 / JCM 13579 / CDC 945</strain>
    </source>
</reference>
<sequence>MKNRKLLALAVALLVAQLAARGAVAWRGGFYWDDLVLAGRAGASSPWSGDSLLRHHDGHFMPAAFLLAGATTKLAPLRWLPAFLELLALQALASLAVLRLLRLILGWRPLVLVLFAWYLFTPLTLPSFAWWSAALNALPLHAGLAWAAGEMILLVRVRPKQRLRHAAGALLAFAAALSFFEKALLIPFFATAVAALSLRVTGHRSPLRTTLRRSRALWLGYALVIAAWAALYLSAPLPKAGLPQPGIVLDALWRTNAQGLVPSAFGGPLLWTRPQPIAALAHPPDLFAAAAAMCALLLVGASLRRVAHAGRIWLMFLGYAAACETMMLLWRINLAPDGRLGLSLRYIADCAVALVAALALIARSARRWRRKRLALPASAVVCCASLVSTASFAQAWSDNPTDDYLDTVRRELASDQSTPLLDQAVPYNVLSWNSYPDNLMSHVFAPVRERPPFASSTPVLRFVDDRGHFLPGQLVYVRAIPQGPVPGCGYRVEPGEAAELPLSGPLLDWEWTAQLNYYASTGGTVAVQLPSGRAQRVPVAAGLHTVFVRLDGGGARLLLRPLSPGLWLCVGAGPVGAVWPK</sequence>
<feature type="signal peptide" evidence="2">
    <location>
        <begin position="1"/>
        <end position="25"/>
    </location>
</feature>
<protein>
    <recommendedName>
        <fullName evidence="5">Transmembrane protein</fullName>
    </recommendedName>
</protein>
<feature type="transmembrane region" description="Helical" evidence="1">
    <location>
        <begin position="286"/>
        <end position="303"/>
    </location>
</feature>
<evidence type="ECO:0000313" key="3">
    <source>
        <dbReference type="EMBL" id="ERG69384.1"/>
    </source>
</evidence>
<dbReference type="RefSeq" id="WP_021029943.1">
    <property type="nucleotide sequence ID" value="NZ_KI391953.1"/>
</dbReference>
<feature type="transmembrane region" description="Helical" evidence="1">
    <location>
        <begin position="216"/>
        <end position="235"/>
    </location>
</feature>
<dbReference type="EMBL" id="ACZI02000001">
    <property type="protein sequence ID" value="ERG69384.1"/>
    <property type="molecule type" value="Genomic_DNA"/>
</dbReference>
<comment type="caution">
    <text evidence="3">The sequence shown here is derived from an EMBL/GenBank/DDBJ whole genome shotgun (WGS) entry which is preliminary data.</text>
</comment>
<feature type="transmembrane region" description="Helical" evidence="1">
    <location>
        <begin position="79"/>
        <end position="98"/>
    </location>
</feature>
<feature type="transmembrane region" description="Helical" evidence="1">
    <location>
        <begin position="312"/>
        <end position="332"/>
    </location>
</feature>
<dbReference type="Proteomes" id="UP000004816">
    <property type="component" value="Unassembled WGS sequence"/>
</dbReference>
<keyword evidence="2" id="KW-0732">Signal</keyword>
<keyword evidence="4" id="KW-1185">Reference proteome</keyword>
<dbReference type="HOGENOM" id="CLU_020410_0_0_11"/>
<feature type="transmembrane region" description="Helical" evidence="1">
    <location>
        <begin position="110"/>
        <end position="131"/>
    </location>
</feature>
<evidence type="ECO:0000256" key="1">
    <source>
        <dbReference type="SAM" id="Phobius"/>
    </source>
</evidence>
<feature type="transmembrane region" description="Helical" evidence="1">
    <location>
        <begin position="373"/>
        <end position="396"/>
    </location>
</feature>
<feature type="transmembrane region" description="Helical" evidence="1">
    <location>
        <begin position="162"/>
        <end position="180"/>
    </location>
</feature>